<protein>
    <submittedName>
        <fullName evidence="1">Uncharacterized protein</fullName>
    </submittedName>
</protein>
<dbReference type="Proteomes" id="UP000249417">
    <property type="component" value="Unassembled WGS sequence"/>
</dbReference>
<sequence length="191" mass="22112">IPNIEFDCTELGLPGYKFQKLSHDDAHILMLGYYTGCCEKIGDHFQETIEKSLSTRRHGYYVLMHDGAIKAHSWAWRGEGQQFVLDGWESTDKNIGSEFLRDIALKMADELSKPKYAPYRITDFIHGWSGKELCPENSFPQAIELAPRIACQWYFMDGINQWLIKRFDFPTKYEMDFSGTSEYAPSPDYPT</sequence>
<dbReference type="EMBL" id="QFQB01000022">
    <property type="protein sequence ID" value="PZQ46723.1"/>
    <property type="molecule type" value="Genomic_DNA"/>
</dbReference>
<organism evidence="1 2">
    <name type="scientific">Micavibrio aeruginosavorus</name>
    <dbReference type="NCBI Taxonomy" id="349221"/>
    <lineage>
        <taxon>Bacteria</taxon>
        <taxon>Pseudomonadati</taxon>
        <taxon>Bdellovibrionota</taxon>
        <taxon>Bdellovibrionia</taxon>
        <taxon>Bdellovibrionales</taxon>
        <taxon>Pseudobdellovibrionaceae</taxon>
        <taxon>Micavibrio</taxon>
    </lineage>
</organism>
<gene>
    <name evidence="1" type="ORF">DI551_04530</name>
</gene>
<evidence type="ECO:0000313" key="1">
    <source>
        <dbReference type="EMBL" id="PZQ46723.1"/>
    </source>
</evidence>
<name>A0A2W5PW87_9BACT</name>
<accession>A0A2W5PW87</accession>
<feature type="non-terminal residue" evidence="1">
    <location>
        <position position="1"/>
    </location>
</feature>
<proteinExistence type="predicted"/>
<dbReference type="AlphaFoldDB" id="A0A2W5PW87"/>
<comment type="caution">
    <text evidence="1">The sequence shown here is derived from an EMBL/GenBank/DDBJ whole genome shotgun (WGS) entry which is preliminary data.</text>
</comment>
<reference evidence="1 2" key="1">
    <citation type="submission" date="2017-08" db="EMBL/GenBank/DDBJ databases">
        <title>Infants hospitalized years apart are colonized by the same room-sourced microbial strains.</title>
        <authorList>
            <person name="Brooks B."/>
            <person name="Olm M.R."/>
            <person name="Firek B.A."/>
            <person name="Baker R."/>
            <person name="Thomas B.C."/>
            <person name="Morowitz M.J."/>
            <person name="Banfield J.F."/>
        </authorList>
    </citation>
    <scope>NUCLEOTIDE SEQUENCE [LARGE SCALE GENOMIC DNA]</scope>
    <source>
        <strain evidence="1">S2_005_002_R2_29</strain>
    </source>
</reference>
<evidence type="ECO:0000313" key="2">
    <source>
        <dbReference type="Proteomes" id="UP000249417"/>
    </source>
</evidence>